<dbReference type="OrthoDB" id="8064698at2759"/>
<protein>
    <submittedName>
        <fullName evidence="1">Uncharacterized protein</fullName>
    </submittedName>
</protein>
<dbReference type="AlphaFoldDB" id="A0A814HD79"/>
<proteinExistence type="predicted"/>
<organism evidence="1 2">
    <name type="scientific">Brachionus calyciflorus</name>
    <dbReference type="NCBI Taxonomy" id="104777"/>
    <lineage>
        <taxon>Eukaryota</taxon>
        <taxon>Metazoa</taxon>
        <taxon>Spiralia</taxon>
        <taxon>Gnathifera</taxon>
        <taxon>Rotifera</taxon>
        <taxon>Eurotatoria</taxon>
        <taxon>Monogononta</taxon>
        <taxon>Pseudotrocha</taxon>
        <taxon>Ploima</taxon>
        <taxon>Brachionidae</taxon>
        <taxon>Brachionus</taxon>
    </lineage>
</organism>
<comment type="caution">
    <text evidence="1">The sequence shown here is derived from an EMBL/GenBank/DDBJ whole genome shotgun (WGS) entry which is preliminary data.</text>
</comment>
<name>A0A814HD79_9BILA</name>
<dbReference type="EMBL" id="CAJNOC010004071">
    <property type="protein sequence ID" value="CAF1008527.1"/>
    <property type="molecule type" value="Genomic_DNA"/>
</dbReference>
<gene>
    <name evidence="1" type="ORF">OXX778_LOCUS16775</name>
</gene>
<sequence>MIESQSLTKSDCEKDLGIYIQSDLKWDTQIKYATSKANRVLGCIRKSFKYTQSEVIKLLYTSLVRPHLEYAISSWSEIGTRFWDSSL</sequence>
<evidence type="ECO:0000313" key="1">
    <source>
        <dbReference type="EMBL" id="CAF1008527.1"/>
    </source>
</evidence>
<reference evidence="1" key="1">
    <citation type="submission" date="2021-02" db="EMBL/GenBank/DDBJ databases">
        <authorList>
            <person name="Nowell W R."/>
        </authorList>
    </citation>
    <scope>NUCLEOTIDE SEQUENCE</scope>
    <source>
        <strain evidence="1">Ploen Becks lab</strain>
    </source>
</reference>
<keyword evidence="2" id="KW-1185">Reference proteome</keyword>
<dbReference type="PANTHER" id="PTHR33332">
    <property type="entry name" value="REVERSE TRANSCRIPTASE DOMAIN-CONTAINING PROTEIN"/>
    <property type="match status" value="1"/>
</dbReference>
<dbReference type="Proteomes" id="UP000663879">
    <property type="component" value="Unassembled WGS sequence"/>
</dbReference>
<accession>A0A814HD79</accession>
<evidence type="ECO:0000313" key="2">
    <source>
        <dbReference type="Proteomes" id="UP000663879"/>
    </source>
</evidence>